<accession>A0ABN5DLH8</accession>
<sequence length="224" mass="24281">MKRAIVTGGSGLIGREICAHLLREGWEVASFDLKEGNVGVQIHCDLSSEDSINEAFCKLNWDHLDLLVNNGGLVFETFTQLSETTLDKWKSTLDSHLTGAFMMSRAAQPMLREGGSIIMMASTRALMSEGIDFSYAAAKGGMLALAQALAVQLGPKIRVNTIAPGWITDETDLRDVDNSQHPVGRVGRPADIAETVMYLVSARFVTGETVVVDGGMTKKMIYAE</sequence>
<reference evidence="3 4" key="3">
    <citation type="journal article" date="2017" name="Int. J. Syst. Evol. Microbiol.">
        <title>Adaptation of Surface-Associated Bacteria to the Open Ocean: A Genomically Distinct Subpopulation of Phaeobacter gallaeciensis Colonizes Pacific Mesozooplankton.</title>
        <authorList>
            <person name="Freese H.M."/>
            <person name="Methner A."/>
            <person name="Overmann J."/>
        </authorList>
    </citation>
    <scope>NUCLEOTIDE SEQUENCE [LARGE SCALE GENOMIC DNA]</scope>
    <source>
        <strain evidence="3 4">P36</strain>
    </source>
</reference>
<dbReference type="InterPro" id="IPR020904">
    <property type="entry name" value="Sc_DH/Rdtase_CS"/>
</dbReference>
<reference evidence="3 4" key="1">
    <citation type="journal article" date="2017" name="Front. Microbiol.">
        <title>Phaeobacter piscinae sp. nov., a species of the Roseobacter group and potential aquaculture probiont.</title>
        <authorList>
            <person name="Sonnenschein E.C."/>
            <person name="Phippen C.B.W."/>
            <person name="Nielsen K.F."/>
            <person name="Mateiu R.V."/>
            <person name="Melchiorsen J."/>
            <person name="Gram L."/>
            <person name="Overmann J."/>
            <person name="Freese H.M."/>
        </authorList>
    </citation>
    <scope>NUCLEOTIDE SEQUENCE [LARGE SCALE GENOMIC DNA]</scope>
    <source>
        <strain evidence="3 4">P36</strain>
    </source>
</reference>
<dbReference type="InterPro" id="IPR036291">
    <property type="entry name" value="NAD(P)-bd_dom_sf"/>
</dbReference>
<name>A0ABN5DLH8_9RHOB</name>
<evidence type="ECO:0000313" key="4">
    <source>
        <dbReference type="Proteomes" id="UP000218891"/>
    </source>
</evidence>
<dbReference type="PROSITE" id="PS00061">
    <property type="entry name" value="ADH_SHORT"/>
    <property type="match status" value="1"/>
</dbReference>
<organism evidence="3 4">
    <name type="scientific">Phaeobacter piscinae</name>
    <dbReference type="NCBI Taxonomy" id="1580596"/>
    <lineage>
        <taxon>Bacteria</taxon>
        <taxon>Pseudomonadati</taxon>
        <taxon>Pseudomonadota</taxon>
        <taxon>Alphaproteobacteria</taxon>
        <taxon>Rhodobacterales</taxon>
        <taxon>Roseobacteraceae</taxon>
        <taxon>Phaeobacter</taxon>
    </lineage>
</organism>
<proteinExistence type="inferred from homology"/>
<dbReference type="PANTHER" id="PTHR42760">
    <property type="entry name" value="SHORT-CHAIN DEHYDROGENASES/REDUCTASES FAMILY MEMBER"/>
    <property type="match status" value="1"/>
</dbReference>
<reference evidence="3 4" key="4">
    <citation type="journal article" date="2018" name="Environ. Microbiol. Rep.">
        <title>Phylogenetic distribution of roseobacticides in the Roseobacter group and their effect on microalgae.</title>
        <authorList>
            <person name="Sonnenschein E.C."/>
            <person name="Phippen C.B."/>
            <person name="Bentzon-Tilia M."/>
            <person name="Rasmussen S.A."/>
            <person name="Nielsen K.F."/>
            <person name="Gram L."/>
        </authorList>
    </citation>
    <scope>NUCLEOTIDE SEQUENCE [LARGE SCALE GENOMIC DNA]</scope>
    <source>
        <strain evidence="3 4">P36</strain>
    </source>
</reference>
<keyword evidence="3" id="KW-0614">Plasmid</keyword>
<protein>
    <submittedName>
        <fullName evidence="3">3-oxoacyl-[acyl-carrier-protein] reductase FabG</fullName>
        <ecNumber evidence="3">1.1.1.100</ecNumber>
    </submittedName>
</protein>
<dbReference type="Pfam" id="PF13561">
    <property type="entry name" value="adh_short_C2"/>
    <property type="match status" value="1"/>
</dbReference>
<gene>
    <name evidence="3" type="primary">fabG_3</name>
    <name evidence="3" type="ORF">PhaeoP36_03772</name>
</gene>
<dbReference type="Proteomes" id="UP000218891">
    <property type="component" value="Plasmid pP36_b"/>
</dbReference>
<dbReference type="SUPFAM" id="SSF51735">
    <property type="entry name" value="NAD(P)-binding Rossmann-fold domains"/>
    <property type="match status" value="1"/>
</dbReference>
<dbReference type="Gene3D" id="3.40.50.720">
    <property type="entry name" value="NAD(P)-binding Rossmann-like Domain"/>
    <property type="match status" value="1"/>
</dbReference>
<keyword evidence="2 3" id="KW-0560">Oxidoreductase</keyword>
<dbReference type="EC" id="1.1.1.100" evidence="3"/>
<evidence type="ECO:0000256" key="1">
    <source>
        <dbReference type="ARBA" id="ARBA00006484"/>
    </source>
</evidence>
<dbReference type="PRINTS" id="PR00081">
    <property type="entry name" value="GDHRDH"/>
</dbReference>
<evidence type="ECO:0000313" key="3">
    <source>
        <dbReference type="EMBL" id="ATG37848.1"/>
    </source>
</evidence>
<dbReference type="EMBL" id="CP010645">
    <property type="protein sequence ID" value="ATG37848.1"/>
    <property type="molecule type" value="Genomic_DNA"/>
</dbReference>
<geneLocation type="plasmid" evidence="3 4">
    <name>pP36_b</name>
</geneLocation>
<dbReference type="CDD" id="cd05233">
    <property type="entry name" value="SDR_c"/>
    <property type="match status" value="1"/>
</dbReference>
<reference evidence="3 4" key="2">
    <citation type="journal article" date="2017" name="Genome Biol. Evol.">
        <title>Trajectories and Drivers of Genome Evolution in Surface-Associated Marine Phaeobacter.</title>
        <authorList>
            <person name="Freese H.M."/>
            <person name="Sikorski J."/>
            <person name="Bunk B."/>
            <person name="Scheuner C."/>
            <person name="Meier-Kolthoff J.P."/>
            <person name="Sproer C."/>
            <person name="Gram L."/>
            <person name="Overmann J."/>
        </authorList>
    </citation>
    <scope>NUCLEOTIDE SEQUENCE [LARGE SCALE GENOMIC DNA]</scope>
    <source>
        <strain evidence="3 4">P36</strain>
    </source>
</reference>
<keyword evidence="4" id="KW-1185">Reference proteome</keyword>
<dbReference type="GO" id="GO:0004316">
    <property type="term" value="F:3-oxoacyl-[acyl-carrier-protein] reductase (NADPH) activity"/>
    <property type="evidence" value="ECO:0007669"/>
    <property type="project" value="UniProtKB-EC"/>
</dbReference>
<evidence type="ECO:0000256" key="2">
    <source>
        <dbReference type="ARBA" id="ARBA00023002"/>
    </source>
</evidence>
<dbReference type="RefSeq" id="WP_096870080.1">
    <property type="nucleotide sequence ID" value="NZ_CP010645.1"/>
</dbReference>
<dbReference type="InterPro" id="IPR002347">
    <property type="entry name" value="SDR_fam"/>
</dbReference>
<dbReference type="PANTHER" id="PTHR42760:SF133">
    <property type="entry name" value="3-OXOACYL-[ACYL-CARRIER-PROTEIN] REDUCTASE"/>
    <property type="match status" value="1"/>
</dbReference>
<dbReference type="PRINTS" id="PR00080">
    <property type="entry name" value="SDRFAMILY"/>
</dbReference>
<comment type="similarity">
    <text evidence="1">Belongs to the short-chain dehydrogenases/reductases (SDR) family.</text>
</comment>